<gene>
    <name evidence="1" type="ORF">ECRASSUSDP1_LOCUS27216</name>
</gene>
<comment type="caution">
    <text evidence="1">The sequence shown here is derived from an EMBL/GenBank/DDBJ whole genome shotgun (WGS) entry which is preliminary data.</text>
</comment>
<evidence type="ECO:0000313" key="1">
    <source>
        <dbReference type="EMBL" id="CAI2385636.1"/>
    </source>
</evidence>
<keyword evidence="2" id="KW-1185">Reference proteome</keyword>
<dbReference type="AlphaFoldDB" id="A0AAD1Y7W8"/>
<dbReference type="Proteomes" id="UP001295684">
    <property type="component" value="Unassembled WGS sequence"/>
</dbReference>
<proteinExistence type="predicted"/>
<organism evidence="1 2">
    <name type="scientific">Euplotes crassus</name>
    <dbReference type="NCBI Taxonomy" id="5936"/>
    <lineage>
        <taxon>Eukaryota</taxon>
        <taxon>Sar</taxon>
        <taxon>Alveolata</taxon>
        <taxon>Ciliophora</taxon>
        <taxon>Intramacronucleata</taxon>
        <taxon>Spirotrichea</taxon>
        <taxon>Hypotrichia</taxon>
        <taxon>Euplotida</taxon>
        <taxon>Euplotidae</taxon>
        <taxon>Moneuplotes</taxon>
    </lineage>
</organism>
<reference evidence="1" key="1">
    <citation type="submission" date="2023-07" db="EMBL/GenBank/DDBJ databases">
        <authorList>
            <consortium name="AG Swart"/>
            <person name="Singh M."/>
            <person name="Singh A."/>
            <person name="Seah K."/>
            <person name="Emmerich C."/>
        </authorList>
    </citation>
    <scope>NUCLEOTIDE SEQUENCE</scope>
    <source>
        <strain evidence="1">DP1</strain>
    </source>
</reference>
<evidence type="ECO:0000313" key="2">
    <source>
        <dbReference type="Proteomes" id="UP001295684"/>
    </source>
</evidence>
<accession>A0AAD1Y7W8</accession>
<protein>
    <submittedName>
        <fullName evidence="1">Uncharacterized protein</fullName>
    </submittedName>
</protein>
<sequence>MSKDSYMGDIKYALDSLLSSPIAQGSPGGHGVTQKTLVRMNSTWLIAIVLVLVLCFSRAEQDCNTSKDGFGYDDCIKDRYTLELGASTLQISDAYQVNFNLYLISTDEAKATTLFTRYEGNTFSLDWAFKETKYFETLAVTPDEQILIVAVDGEGANQNLLIHTYQPTSTELKPLKMINGYNSEFPMSRPHMEVYNNTAVYLYANTITTGIDLIRLDVATGTADKRISFTSNAYIFGQVIVGSSKHNVLIMYQVIASRDIRFGGVNVNDNTVFQNSGINCPTSGDTSCVLDTASSKAVNDDGTIAYIVSSFKPTGMFFLSLKFDALNVINGNTFITSVEVTSNYHLTYNGGFVYLIFETQVGKSVFTKYNPSSDSFTDEIYESDIKYRLSFAANSRIGHAGVSEQNLMFRSCFNGKPSFSNHY</sequence>
<dbReference type="EMBL" id="CAMPGE010028082">
    <property type="protein sequence ID" value="CAI2385636.1"/>
    <property type="molecule type" value="Genomic_DNA"/>
</dbReference>
<name>A0AAD1Y7W8_EUPCR</name>